<keyword evidence="1" id="KW-0472">Membrane</keyword>
<name>A0A7J7IM99_9RHOD</name>
<organism evidence="2 3">
    <name type="scientific">Cyanidiococcus yangmingshanensis</name>
    <dbReference type="NCBI Taxonomy" id="2690220"/>
    <lineage>
        <taxon>Eukaryota</taxon>
        <taxon>Rhodophyta</taxon>
        <taxon>Bangiophyceae</taxon>
        <taxon>Cyanidiales</taxon>
        <taxon>Cyanidiaceae</taxon>
        <taxon>Cyanidiococcus</taxon>
    </lineage>
</organism>
<feature type="transmembrane region" description="Helical" evidence="1">
    <location>
        <begin position="126"/>
        <end position="147"/>
    </location>
</feature>
<accession>A0A7J7IM99</accession>
<feature type="transmembrane region" description="Helical" evidence="1">
    <location>
        <begin position="12"/>
        <end position="31"/>
    </location>
</feature>
<gene>
    <name evidence="2" type="ORF">F1559_004172</name>
</gene>
<dbReference type="AlphaFoldDB" id="A0A7J7IM99"/>
<feature type="transmembrane region" description="Helical" evidence="1">
    <location>
        <begin position="96"/>
        <end position="120"/>
    </location>
</feature>
<reference evidence="2 3" key="1">
    <citation type="journal article" date="2020" name="J. Phycol.">
        <title>Comparative genome analysis reveals Cyanidiococcus gen. nov., a new extremophilic red algal genus sister to Cyanidioschyzon (Cyanidioschyzonaceae, Rhodophyta).</title>
        <authorList>
            <person name="Liu S.-L."/>
            <person name="Chiang Y.-R."/>
            <person name="Yoon H.S."/>
            <person name="Fu H.-Y."/>
        </authorList>
    </citation>
    <scope>NUCLEOTIDE SEQUENCE [LARGE SCALE GENOMIC DNA]</scope>
    <source>
        <strain evidence="2 3">THAL066</strain>
    </source>
</reference>
<dbReference type="EMBL" id="VWRR01000004">
    <property type="protein sequence ID" value="KAF6004236.1"/>
    <property type="molecule type" value="Genomic_DNA"/>
</dbReference>
<sequence>MLFFSSIRTKLFSYILPGIPAASLLIGAYFARDRNEHHSKYSGTERVLTALGVVGSMFAMMLVCLQLESLIIGSNQGTGDPWILRVCLEQIQAQRLILRGAVPWLLGIVCVVTVCVQKVWYRCLPAVIAGTFIIFQSIFLLPAIRVWDRAHQQPLRELAQSVRMLRERAEPTLSTDQVYMLVFGWCDGLPEGQPSVVWYSDFDGWHFAERPEETLSAIVLHARSDANANRIPLVSRPAADSAPDYDVIWTQCCNDLDEKDLANTKSVLVLADESIWQTIPGEMSNTEIVDRKGPFVLYRVRPVEALKALRVIRDRGGTLAFQRGRAAASSPVPNLDALSN</sequence>
<comment type="caution">
    <text evidence="2">The sequence shown here is derived from an EMBL/GenBank/DDBJ whole genome shotgun (WGS) entry which is preliminary data.</text>
</comment>
<evidence type="ECO:0000313" key="3">
    <source>
        <dbReference type="Proteomes" id="UP000530660"/>
    </source>
</evidence>
<keyword evidence="1" id="KW-1133">Transmembrane helix</keyword>
<keyword evidence="1" id="KW-0812">Transmembrane</keyword>
<keyword evidence="3" id="KW-1185">Reference proteome</keyword>
<dbReference type="OrthoDB" id="7121at2763"/>
<evidence type="ECO:0000313" key="2">
    <source>
        <dbReference type="EMBL" id="KAF6004236.1"/>
    </source>
</evidence>
<dbReference type="Proteomes" id="UP000530660">
    <property type="component" value="Unassembled WGS sequence"/>
</dbReference>
<proteinExistence type="predicted"/>
<evidence type="ECO:0000256" key="1">
    <source>
        <dbReference type="SAM" id="Phobius"/>
    </source>
</evidence>
<protein>
    <submittedName>
        <fullName evidence="2">Uncharacterized protein</fullName>
    </submittedName>
</protein>
<feature type="transmembrane region" description="Helical" evidence="1">
    <location>
        <begin position="51"/>
        <end position="75"/>
    </location>
</feature>